<dbReference type="SUPFAM" id="SSF52058">
    <property type="entry name" value="L domain-like"/>
    <property type="match status" value="1"/>
</dbReference>
<dbReference type="InterPro" id="IPR006912">
    <property type="entry name" value="Harbinger_derived_prot"/>
</dbReference>
<name>M8BC37_AEGTA</name>
<dbReference type="FunFam" id="3.40.50.300:FF:001091">
    <property type="entry name" value="Probable disease resistance protein At1g61300"/>
    <property type="match status" value="1"/>
</dbReference>
<comment type="similarity">
    <text evidence="1">Belongs to the disease resistance NB-LRR family.</text>
</comment>
<dbReference type="GO" id="GO:0002758">
    <property type="term" value="P:innate immune response-activating signaling pathway"/>
    <property type="evidence" value="ECO:0007669"/>
    <property type="project" value="UniProtKB-ARBA"/>
</dbReference>
<evidence type="ECO:0000256" key="6">
    <source>
        <dbReference type="ARBA" id="ARBA00023054"/>
    </source>
</evidence>
<feature type="domain" description="Disease resistance N-terminal" evidence="8">
    <location>
        <begin position="22"/>
        <end position="99"/>
    </location>
</feature>
<dbReference type="GO" id="GO:0043531">
    <property type="term" value="F:ADP binding"/>
    <property type="evidence" value="ECO:0007669"/>
    <property type="project" value="InterPro"/>
</dbReference>
<dbReference type="Pfam" id="PF18052">
    <property type="entry name" value="Rx_N"/>
    <property type="match status" value="1"/>
</dbReference>
<dbReference type="PANTHER" id="PTHR23155:SF1182">
    <property type="entry name" value="OS07G0186500 PROTEIN"/>
    <property type="match status" value="1"/>
</dbReference>
<dbReference type="InterPro" id="IPR002182">
    <property type="entry name" value="NB-ARC"/>
</dbReference>
<evidence type="ECO:0000259" key="7">
    <source>
        <dbReference type="Pfam" id="PF00931"/>
    </source>
</evidence>
<evidence type="ECO:0000256" key="5">
    <source>
        <dbReference type="ARBA" id="ARBA00022821"/>
    </source>
</evidence>
<evidence type="ECO:0000259" key="9">
    <source>
        <dbReference type="Pfam" id="PF23559"/>
    </source>
</evidence>
<keyword evidence="6" id="KW-0175">Coiled coil</keyword>
<keyword evidence="4" id="KW-0547">Nucleotide-binding</keyword>
<dbReference type="Pfam" id="PF00931">
    <property type="entry name" value="NB-ARC"/>
    <property type="match status" value="1"/>
</dbReference>
<dbReference type="Pfam" id="PF23598">
    <property type="entry name" value="LRR_14"/>
    <property type="match status" value="1"/>
</dbReference>
<accession>M8BC37</accession>
<dbReference type="Gene3D" id="3.40.50.300">
    <property type="entry name" value="P-loop containing nucleotide triphosphate hydrolases"/>
    <property type="match status" value="1"/>
</dbReference>
<dbReference type="Pfam" id="PF04827">
    <property type="entry name" value="Plant_tran"/>
    <property type="match status" value="1"/>
</dbReference>
<dbReference type="CDD" id="cd14798">
    <property type="entry name" value="RX-CC_like"/>
    <property type="match status" value="1"/>
</dbReference>
<keyword evidence="2" id="KW-0433">Leucine-rich repeat</keyword>
<dbReference type="Pfam" id="PF23559">
    <property type="entry name" value="WHD_DRP"/>
    <property type="match status" value="1"/>
</dbReference>
<dbReference type="InterPro" id="IPR055414">
    <property type="entry name" value="LRR_R13L4/SHOC2-like"/>
</dbReference>
<evidence type="ECO:0000256" key="1">
    <source>
        <dbReference type="ARBA" id="ARBA00008894"/>
    </source>
</evidence>
<dbReference type="InterPro" id="IPR032675">
    <property type="entry name" value="LRR_dom_sf"/>
</dbReference>
<protein>
    <submittedName>
        <fullName evidence="11">Disease resistance protein RPM1</fullName>
    </submittedName>
</protein>
<dbReference type="GO" id="GO:0042742">
    <property type="term" value="P:defense response to bacterium"/>
    <property type="evidence" value="ECO:0007669"/>
    <property type="project" value="UniProtKB-ARBA"/>
</dbReference>
<evidence type="ECO:0000256" key="4">
    <source>
        <dbReference type="ARBA" id="ARBA00022741"/>
    </source>
</evidence>
<dbReference type="InterPro" id="IPR058922">
    <property type="entry name" value="WHD_DRP"/>
</dbReference>
<proteinExistence type="inferred from homology"/>
<dbReference type="SUPFAM" id="SSF52540">
    <property type="entry name" value="P-loop containing nucleoside triphosphate hydrolases"/>
    <property type="match status" value="1"/>
</dbReference>
<dbReference type="Gene3D" id="1.20.5.4130">
    <property type="match status" value="1"/>
</dbReference>
<dbReference type="PANTHER" id="PTHR23155">
    <property type="entry name" value="DISEASE RESISTANCE PROTEIN RP"/>
    <property type="match status" value="1"/>
</dbReference>
<dbReference type="FunFam" id="1.10.10.10:FF:000322">
    <property type="entry name" value="Probable disease resistance protein At1g63360"/>
    <property type="match status" value="1"/>
</dbReference>
<dbReference type="InterPro" id="IPR036388">
    <property type="entry name" value="WH-like_DNA-bd_sf"/>
</dbReference>
<reference evidence="11" key="1">
    <citation type="submission" date="2015-06" db="UniProtKB">
        <authorList>
            <consortium name="EnsemblPlants"/>
        </authorList>
    </citation>
    <scope>IDENTIFICATION</scope>
</reference>
<keyword evidence="3" id="KW-0677">Repeat</keyword>
<organism evidence="11">
    <name type="scientific">Aegilops tauschii</name>
    <name type="common">Tausch's goatgrass</name>
    <name type="synonym">Aegilops squarrosa</name>
    <dbReference type="NCBI Taxonomy" id="37682"/>
    <lineage>
        <taxon>Eukaryota</taxon>
        <taxon>Viridiplantae</taxon>
        <taxon>Streptophyta</taxon>
        <taxon>Embryophyta</taxon>
        <taxon>Tracheophyta</taxon>
        <taxon>Spermatophyta</taxon>
        <taxon>Magnoliopsida</taxon>
        <taxon>Liliopsida</taxon>
        <taxon>Poales</taxon>
        <taxon>Poaceae</taxon>
        <taxon>BOP clade</taxon>
        <taxon>Pooideae</taxon>
        <taxon>Triticodae</taxon>
        <taxon>Triticeae</taxon>
        <taxon>Triticinae</taxon>
        <taxon>Aegilops</taxon>
    </lineage>
</organism>
<evidence type="ECO:0000259" key="8">
    <source>
        <dbReference type="Pfam" id="PF18052"/>
    </source>
</evidence>
<evidence type="ECO:0000256" key="3">
    <source>
        <dbReference type="ARBA" id="ARBA00022737"/>
    </source>
</evidence>
<dbReference type="Gene3D" id="3.80.10.10">
    <property type="entry name" value="Ribonuclease Inhibitor"/>
    <property type="match status" value="1"/>
</dbReference>
<dbReference type="PRINTS" id="PR00364">
    <property type="entry name" value="DISEASERSIST"/>
</dbReference>
<dbReference type="InterPro" id="IPR044974">
    <property type="entry name" value="Disease_R_plants"/>
</dbReference>
<feature type="domain" description="Disease resistance protein winged helix" evidence="9">
    <location>
        <begin position="443"/>
        <end position="514"/>
    </location>
</feature>
<dbReference type="GO" id="GO:0009626">
    <property type="term" value="P:plant-type hypersensitive response"/>
    <property type="evidence" value="ECO:0007669"/>
    <property type="project" value="UniProtKB-ARBA"/>
</dbReference>
<dbReference type="InterPro" id="IPR041118">
    <property type="entry name" value="Rx_N"/>
</dbReference>
<dbReference type="Gene3D" id="1.10.8.430">
    <property type="entry name" value="Helical domain of apoptotic protease-activating factors"/>
    <property type="match status" value="1"/>
</dbReference>
<evidence type="ECO:0000256" key="2">
    <source>
        <dbReference type="ARBA" id="ARBA00022614"/>
    </source>
</evidence>
<dbReference type="InterPro" id="IPR042197">
    <property type="entry name" value="Apaf_helical"/>
</dbReference>
<dbReference type="InterPro" id="IPR038005">
    <property type="entry name" value="RX-like_CC"/>
</dbReference>
<evidence type="ECO:0000313" key="11">
    <source>
        <dbReference type="EnsemblPlants" id="EMT22460"/>
    </source>
</evidence>
<sequence>MAEGLILVVLSKITATFGGVALNAIRLKLGKEGNILLETENRMKQIEIEFEIMQAFISQVDPYSENNQILKAWLRHIRKIASEVEDIIDEYSFLLGKMDNAEGLLNKALRRSKRVKAWKYISAQLKQVQERLQNLSTVKERYGITVAVGLGGGSSRHNVTRKMYMSDSSYLNDNDNEEIIGNEDEAKKLTQCIDDDGLDRTIISICGMCGSGKTTLLSSIYRKQKIRKNFDCYAWITVSPNYPVEDLLSKLINQLCIPDEHAGTTDPTDLVDKIHSYLGNKRYLVVLDDMWNRDSWLFLERAFVKNKCRSRVIITTRTEAVASFAEDNQTIRIGLLPQRESWDLFSRKAFSRQNRATSGCPQGLVPWAEKILERCQGLPLAIVAIGSLLSYREMEEHEWKLFYNQLNWQLTNNPELNWVSSFLKLSLDDLPSHLRNCFLYCGLFPENYPIRRKWIIRVWVAEGFIEDRGTETTLEEVAEDYLKELAQRSLIQVTERNEYGRPKRFQVHDLVREMTLTISRKERFALIWNNPDVTDGGDEASRVSVHCGGQVFQPGPASQHLRSFLLFDRNVPVPWICAASSNFRLLRVLCLRYSLLEHIPEAITAGLFNLHYLDFSRTKVKTIPRSIARLKKLQSLHLRFARVMELPREIAMLSSLRHLSVSNDLYGTSVTGSICMLKHLQTLREVKANKDLVQNLGCLTQLRSLGITAVLPSYGGDLWTSIGKMTVLTKLAVGTRGENDEVLSLDKFKPLRNLEKFYLTGKLENGVLFPVSEGFDKLKVLTMRWSGLAQDPLKSLSEMGNLVYLNLYCAYDGESLAFCSGWFPKLKRLFLGKLDNLSSVEISDGSMTNLTYLELRELWSLEAVPEGLGYLRSLQHLYARNMPRDFAAQLEGDRKGFVQHIANIECQADVFADSASVAFGGHMIRANESGHTSSHFAVGAGNAGAMVSRDGFRDPTTGRGVVGYDDYFECKEDAVGKIGFSSYQKCTAVIRMLAYGVPGDLIDKYVRMSESTCLESLYKFCKAVIAVFGPEYLREPTAADTTCLLAMNASRGFPRKLGSIDCMHWEWKHCPFAWQGQYKGHVRACTVILEAVASQDLWIWHSFFGMAGSHNDINVLQRSPVFARLAEGNSPPVNFTVNGHNYNKGYYLGDGIYPQWTTIGKTIPNPVGEKRKRFAQEQESARKDVERAFGVLQSRWGIVRYPARTWSTKKLWEVMTTCVIMHHNMIVEDERPERLYDQGFQFQGENVVPEHGVAATFEQFTQFHKDMRDWKTHVKLQNNLVEYMWIHVGNQ</sequence>
<dbReference type="Gene3D" id="1.10.10.10">
    <property type="entry name" value="Winged helix-like DNA-binding domain superfamily/Winged helix DNA-binding domain"/>
    <property type="match status" value="1"/>
</dbReference>
<feature type="domain" description="Disease resistance R13L4/SHOC-2-like LRR" evidence="10">
    <location>
        <begin position="560"/>
        <end position="880"/>
    </location>
</feature>
<dbReference type="EnsemblPlants" id="EMT22460">
    <property type="protein sequence ID" value="EMT22460"/>
    <property type="gene ID" value="F775_22693"/>
</dbReference>
<keyword evidence="5" id="KW-0611">Plant defense</keyword>
<feature type="domain" description="NB-ARC" evidence="7">
    <location>
        <begin position="184"/>
        <end position="353"/>
    </location>
</feature>
<evidence type="ECO:0000259" key="10">
    <source>
        <dbReference type="Pfam" id="PF23598"/>
    </source>
</evidence>
<dbReference type="InterPro" id="IPR027417">
    <property type="entry name" value="P-loop_NTPase"/>
</dbReference>